<dbReference type="CDD" id="cd20806">
    <property type="entry name" value="C1_CHN"/>
    <property type="match status" value="1"/>
</dbReference>
<evidence type="ECO:0000256" key="3">
    <source>
        <dbReference type="ARBA" id="ARBA00022833"/>
    </source>
</evidence>
<dbReference type="PROSITE" id="PS50238">
    <property type="entry name" value="RHOGAP"/>
    <property type="match status" value="1"/>
</dbReference>
<keyword evidence="2" id="KW-0479">Metal-binding</keyword>
<feature type="domain" description="Phorbol-ester/DAG-type" evidence="6">
    <location>
        <begin position="201"/>
        <end position="251"/>
    </location>
</feature>
<dbReference type="Gene3D" id="1.10.555.10">
    <property type="entry name" value="Rho GTPase activation protein"/>
    <property type="match status" value="1"/>
</dbReference>
<reference evidence="8" key="1">
    <citation type="journal article" date="2013" name="Genome Biol.">
        <title>Draft genome of the mountain pine beetle, Dendroctonus ponderosae Hopkins, a major forest pest.</title>
        <authorList>
            <person name="Keeling C.I."/>
            <person name="Yuen M.M."/>
            <person name="Liao N.Y."/>
            <person name="Docking T.R."/>
            <person name="Chan S.K."/>
            <person name="Taylor G.A."/>
            <person name="Palmquist D.L."/>
            <person name="Jackman S.D."/>
            <person name="Nguyen A."/>
            <person name="Li M."/>
            <person name="Henderson H."/>
            <person name="Janes J.K."/>
            <person name="Zhao Y."/>
            <person name="Pandoh P."/>
            <person name="Moore R."/>
            <person name="Sperling F.A."/>
            <person name="Huber D.P."/>
            <person name="Birol I."/>
            <person name="Jones S.J."/>
            <person name="Bohlmann J."/>
        </authorList>
    </citation>
    <scope>NUCLEOTIDE SEQUENCE</scope>
</reference>
<feature type="non-terminal residue" evidence="8">
    <location>
        <position position="1"/>
    </location>
</feature>
<evidence type="ECO:0000259" key="5">
    <source>
        <dbReference type="PROSITE" id="PS50001"/>
    </source>
</evidence>
<keyword evidence="4" id="KW-0727">SH2 domain</keyword>
<dbReference type="PRINTS" id="PR00008">
    <property type="entry name" value="DAGPEDOMAIN"/>
</dbReference>
<dbReference type="SUPFAM" id="SSF48350">
    <property type="entry name" value="GTPase activation domain, GAP"/>
    <property type="match status" value="1"/>
</dbReference>
<protein>
    <recommendedName>
        <fullName evidence="10">Rho-GAP domain-containing protein</fullName>
    </recommendedName>
</protein>
<dbReference type="SUPFAM" id="SSF55550">
    <property type="entry name" value="SH2 domain"/>
    <property type="match status" value="1"/>
</dbReference>
<dbReference type="FunFam" id="1.10.555.10:FF:000039">
    <property type="entry name" value="N-chimaerin isoform X5"/>
    <property type="match status" value="1"/>
</dbReference>
<organism evidence="8">
    <name type="scientific">Dendroctonus ponderosae</name>
    <name type="common">Mountain pine beetle</name>
    <dbReference type="NCBI Taxonomy" id="77166"/>
    <lineage>
        <taxon>Eukaryota</taxon>
        <taxon>Metazoa</taxon>
        <taxon>Ecdysozoa</taxon>
        <taxon>Arthropoda</taxon>
        <taxon>Hexapoda</taxon>
        <taxon>Insecta</taxon>
        <taxon>Pterygota</taxon>
        <taxon>Neoptera</taxon>
        <taxon>Endopterygota</taxon>
        <taxon>Coleoptera</taxon>
        <taxon>Polyphaga</taxon>
        <taxon>Cucujiformia</taxon>
        <taxon>Curculionidae</taxon>
        <taxon>Scolytinae</taxon>
        <taxon>Dendroctonus</taxon>
    </lineage>
</organism>
<dbReference type="Gene3D" id="3.30.60.20">
    <property type="match status" value="1"/>
</dbReference>
<proteinExistence type="predicted"/>
<dbReference type="PANTHER" id="PTHR46075:SF2">
    <property type="entry name" value="RHO GTPASE ACTIVATING PROTEIN AT 5A, ISOFORM A"/>
    <property type="match status" value="1"/>
</dbReference>
<dbReference type="Pfam" id="PF00017">
    <property type="entry name" value="SH2"/>
    <property type="match status" value="1"/>
</dbReference>
<feature type="domain" description="Rho-GAP" evidence="7">
    <location>
        <begin position="264"/>
        <end position="451"/>
    </location>
</feature>
<dbReference type="SMART" id="SM00252">
    <property type="entry name" value="SH2"/>
    <property type="match status" value="1"/>
</dbReference>
<dbReference type="Pfam" id="PF00620">
    <property type="entry name" value="RhoGAP"/>
    <property type="match status" value="1"/>
</dbReference>
<dbReference type="EMBL" id="KB739171">
    <property type="protein sequence ID" value="ENN82355.1"/>
    <property type="molecule type" value="Genomic_DNA"/>
</dbReference>
<dbReference type="InterPro" id="IPR008936">
    <property type="entry name" value="Rho_GTPase_activation_prot"/>
</dbReference>
<dbReference type="InterPro" id="IPR036860">
    <property type="entry name" value="SH2_dom_sf"/>
</dbReference>
<dbReference type="GO" id="GO:0046872">
    <property type="term" value="F:metal ion binding"/>
    <property type="evidence" value="ECO:0007669"/>
    <property type="project" value="UniProtKB-KW"/>
</dbReference>
<feature type="domain" description="SH2" evidence="5">
    <location>
        <begin position="46"/>
        <end position="142"/>
    </location>
</feature>
<evidence type="ECO:0000256" key="2">
    <source>
        <dbReference type="ARBA" id="ARBA00022723"/>
    </source>
</evidence>
<dbReference type="PROSITE" id="PS50001">
    <property type="entry name" value="SH2"/>
    <property type="match status" value="1"/>
</dbReference>
<dbReference type="PROSITE" id="PS00479">
    <property type="entry name" value="ZF_DAG_PE_1"/>
    <property type="match status" value="1"/>
</dbReference>
<dbReference type="SUPFAM" id="SSF57889">
    <property type="entry name" value="Cysteine-rich domain"/>
    <property type="match status" value="1"/>
</dbReference>
<dbReference type="Gene3D" id="3.30.505.10">
    <property type="entry name" value="SH2 domain"/>
    <property type="match status" value="1"/>
</dbReference>
<dbReference type="InterPro" id="IPR020454">
    <property type="entry name" value="DAG/PE-bd"/>
</dbReference>
<keyword evidence="3" id="KW-0862">Zinc</keyword>
<dbReference type="HOGENOM" id="CLU_015883_0_0_1"/>
<dbReference type="OrthoDB" id="3196451at2759"/>
<dbReference type="SMART" id="SM00109">
    <property type="entry name" value="C1"/>
    <property type="match status" value="1"/>
</dbReference>
<evidence type="ECO:0000256" key="1">
    <source>
        <dbReference type="ARBA" id="ARBA00022468"/>
    </source>
</evidence>
<evidence type="ECO:0000259" key="6">
    <source>
        <dbReference type="PROSITE" id="PS50081"/>
    </source>
</evidence>
<dbReference type="PANTHER" id="PTHR46075">
    <property type="entry name" value="CHIMERIN FAMILY MEMBER"/>
    <property type="match status" value="1"/>
</dbReference>
<dbReference type="InterPro" id="IPR046349">
    <property type="entry name" value="C1-like_sf"/>
</dbReference>
<dbReference type="InterPro" id="IPR000198">
    <property type="entry name" value="RhoGAP_dom"/>
</dbReference>
<dbReference type="FunFam" id="3.30.60.20:FF:000025">
    <property type="entry name" value="Chimaerin"/>
    <property type="match status" value="1"/>
</dbReference>
<evidence type="ECO:0000313" key="8">
    <source>
        <dbReference type="EMBL" id="ENN72856.1"/>
    </source>
</evidence>
<dbReference type="InterPro" id="IPR051854">
    <property type="entry name" value="Rho-type_GAP"/>
</dbReference>
<dbReference type="Pfam" id="PF00130">
    <property type="entry name" value="C1_1"/>
    <property type="match status" value="1"/>
</dbReference>
<gene>
    <name evidence="9" type="ORF">YQE_01270</name>
    <name evidence="8" type="ORF">YQE_10505</name>
</gene>
<keyword evidence="1" id="KW-0343">GTPase activation</keyword>
<dbReference type="EMBL" id="KB741208">
    <property type="protein sequence ID" value="ENN72856.1"/>
    <property type="molecule type" value="Genomic_DNA"/>
</dbReference>
<dbReference type="InterPro" id="IPR000980">
    <property type="entry name" value="SH2"/>
</dbReference>
<dbReference type="AlphaFoldDB" id="N6TWT7"/>
<evidence type="ECO:0000313" key="9">
    <source>
        <dbReference type="EMBL" id="ENN82355.1"/>
    </source>
</evidence>
<name>N6TWT7_DENPD</name>
<dbReference type="SMART" id="SM00324">
    <property type="entry name" value="RhoGAP"/>
    <property type="match status" value="1"/>
</dbReference>
<sequence length="517" mass="58223">MVLDLNSPAHTLWKSDLYRIQLEAPVPIPILCDDILADKPNFLGQDYHGAISHVNASDLLNSQENGAYLVRSSKSANGQFYTLSLKFNSKIHHYKLYVDPDGGLYVREKRYDCARSLVADGLVTMYLELKAPMILQRLTSVNYHESPYMTFTLNKRKLRALSKQNALNKSVSESNFAPNNIPLSQQILGHNLPENVAPVKPHVFKPTTFKGLNWCELCANFLWGFTLQGKKCEDCGVIAHIKCSEKFANDCVPDLKYLRGVFGIELTTLLSAYKTEIPFVVKKCVAEVEARGLTTEGIYRLSGFADEIDAIKMALDKDGEKADLSMEKYPNVNVITGALKLYLRILPVPLITFEIHPRLIDAIQHSDQDLRLSSIKHALLLLPKPHYDTLKFMIQHLHRVARHAPINKMNALNLATVFAPTLIHHPPNIIPDVRSDILLLEVMINKCETVFFNQKVFFGEDAHFRKFSGLCDQMASGKIIFIIFYRSLIVASKALIPAGEFHVGGIFVIGEIHARRS</sequence>
<accession>N6TWT7</accession>
<dbReference type="GO" id="GO:0007165">
    <property type="term" value="P:signal transduction"/>
    <property type="evidence" value="ECO:0007669"/>
    <property type="project" value="InterPro"/>
</dbReference>
<dbReference type="OMA" id="FIESAXV"/>
<evidence type="ECO:0000259" key="7">
    <source>
        <dbReference type="PROSITE" id="PS50238"/>
    </source>
</evidence>
<evidence type="ECO:0008006" key="10">
    <source>
        <dbReference type="Google" id="ProtNLM"/>
    </source>
</evidence>
<dbReference type="InterPro" id="IPR002219">
    <property type="entry name" value="PKC_DAG/PE"/>
</dbReference>
<dbReference type="PROSITE" id="PS50081">
    <property type="entry name" value="ZF_DAG_PE_2"/>
    <property type="match status" value="1"/>
</dbReference>
<evidence type="ECO:0000256" key="4">
    <source>
        <dbReference type="PROSITE-ProRule" id="PRU00191"/>
    </source>
</evidence>
<dbReference type="GO" id="GO:0005096">
    <property type="term" value="F:GTPase activator activity"/>
    <property type="evidence" value="ECO:0007669"/>
    <property type="project" value="UniProtKB-KW"/>
</dbReference>